<keyword evidence="7 10" id="KW-0326">Glycosidase</keyword>
<evidence type="ECO:0000313" key="13">
    <source>
        <dbReference type="Proteomes" id="UP001465331"/>
    </source>
</evidence>
<dbReference type="InterPro" id="IPR001764">
    <property type="entry name" value="Glyco_hydro_3_N"/>
</dbReference>
<evidence type="ECO:0000256" key="2">
    <source>
        <dbReference type="ARBA" id="ARBA00022490"/>
    </source>
</evidence>
<keyword evidence="6 10" id="KW-0573">Peptidoglycan synthesis</keyword>
<reference evidence="12 13" key="1">
    <citation type="submission" date="2024-06" db="EMBL/GenBank/DDBJ databases">
        <authorList>
            <person name="Li Z."/>
            <person name="Jiang Y."/>
        </authorList>
    </citation>
    <scope>NUCLEOTIDE SEQUENCE [LARGE SCALE GENOMIC DNA]</scope>
    <source>
        <strain evidence="12 13">HSW-8</strain>
    </source>
</reference>
<feature type="site" description="Important for catalytic activity" evidence="10">
    <location>
        <position position="186"/>
    </location>
</feature>
<dbReference type="RefSeq" id="WP_352889631.1">
    <property type="nucleotide sequence ID" value="NZ_JBEPIJ010000011.1"/>
</dbReference>
<keyword evidence="4 10" id="KW-0378">Hydrolase</keyword>
<evidence type="ECO:0000259" key="11">
    <source>
        <dbReference type="Pfam" id="PF00933"/>
    </source>
</evidence>
<feature type="domain" description="Glycoside hydrolase family 3 N-terminal" evidence="11">
    <location>
        <begin position="21"/>
        <end position="307"/>
    </location>
</feature>
<dbReference type="InterPro" id="IPR036962">
    <property type="entry name" value="Glyco_hydro_3_N_sf"/>
</dbReference>
<dbReference type="InterPro" id="IPR050226">
    <property type="entry name" value="NagZ_Beta-hexosaminidase"/>
</dbReference>
<evidence type="ECO:0000256" key="5">
    <source>
        <dbReference type="ARBA" id="ARBA00022960"/>
    </source>
</evidence>
<keyword evidence="5 10" id="KW-0133">Cell shape</keyword>
<dbReference type="InterPro" id="IPR017853">
    <property type="entry name" value="GH"/>
</dbReference>
<dbReference type="PANTHER" id="PTHR30480">
    <property type="entry name" value="BETA-HEXOSAMINIDASE-RELATED"/>
    <property type="match status" value="1"/>
</dbReference>
<keyword evidence="2 10" id="KW-0963">Cytoplasm</keyword>
<dbReference type="Gene3D" id="3.20.20.300">
    <property type="entry name" value="Glycoside hydrolase, family 3, N-terminal domain"/>
    <property type="match status" value="1"/>
</dbReference>
<evidence type="ECO:0000256" key="4">
    <source>
        <dbReference type="ARBA" id="ARBA00022801"/>
    </source>
</evidence>
<organism evidence="12 13">
    <name type="scientific">Sinimarinibacterium thermocellulolyticum</name>
    <dbReference type="NCBI Taxonomy" id="3170016"/>
    <lineage>
        <taxon>Bacteria</taxon>
        <taxon>Pseudomonadati</taxon>
        <taxon>Pseudomonadota</taxon>
        <taxon>Gammaproteobacteria</taxon>
        <taxon>Nevskiales</taxon>
        <taxon>Nevskiaceae</taxon>
        <taxon>Sinimarinibacterium</taxon>
    </lineage>
</organism>
<comment type="caution">
    <text evidence="12">The sequence shown here is derived from an EMBL/GenBank/DDBJ whole genome shotgun (WGS) entry which is preliminary data.</text>
</comment>
<evidence type="ECO:0000256" key="8">
    <source>
        <dbReference type="ARBA" id="ARBA00023306"/>
    </source>
</evidence>
<evidence type="ECO:0000256" key="9">
    <source>
        <dbReference type="ARBA" id="ARBA00023316"/>
    </source>
</evidence>
<evidence type="ECO:0000256" key="3">
    <source>
        <dbReference type="ARBA" id="ARBA00022618"/>
    </source>
</evidence>
<feature type="binding site" evidence="10">
    <location>
        <position position="71"/>
    </location>
    <ligand>
        <name>substrate</name>
    </ligand>
</feature>
<proteinExistence type="inferred from homology"/>
<keyword evidence="9 10" id="KW-0961">Cell wall biogenesis/degradation</keyword>
<protein>
    <recommendedName>
        <fullName evidence="10">Beta-hexosaminidase</fullName>
        <ecNumber evidence="10">3.2.1.52</ecNumber>
    </recommendedName>
    <alternativeName>
        <fullName evidence="10">Beta-N-acetylhexosaminidase</fullName>
    </alternativeName>
    <alternativeName>
        <fullName evidence="10">N-acetyl-beta-glucosaminidase</fullName>
    </alternativeName>
</protein>
<feature type="binding site" evidence="10">
    <location>
        <position position="145"/>
    </location>
    <ligand>
        <name>substrate</name>
    </ligand>
</feature>
<feature type="binding site" evidence="10">
    <location>
        <position position="79"/>
    </location>
    <ligand>
        <name>substrate</name>
    </ligand>
</feature>
<comment type="similarity">
    <text evidence="10">Belongs to the glycosyl hydrolase 3 family. NagZ subfamily.</text>
</comment>
<dbReference type="NCBIfam" id="NF003740">
    <property type="entry name" value="PRK05337.1"/>
    <property type="match status" value="1"/>
</dbReference>
<evidence type="ECO:0000313" key="12">
    <source>
        <dbReference type="EMBL" id="MES0874440.1"/>
    </source>
</evidence>
<keyword evidence="3 10" id="KW-0132">Cell division</keyword>
<feature type="active site" description="Proton donor/acceptor" evidence="10">
    <location>
        <position position="188"/>
    </location>
</feature>
<accession>A0ABV2AB10</accession>
<dbReference type="PANTHER" id="PTHR30480:SF13">
    <property type="entry name" value="BETA-HEXOSAMINIDASE"/>
    <property type="match status" value="1"/>
</dbReference>
<evidence type="ECO:0000256" key="1">
    <source>
        <dbReference type="ARBA" id="ARBA00001231"/>
    </source>
</evidence>
<evidence type="ECO:0000256" key="6">
    <source>
        <dbReference type="ARBA" id="ARBA00022984"/>
    </source>
</evidence>
<dbReference type="EC" id="3.2.1.52" evidence="10"/>
<gene>
    <name evidence="10 12" type="primary">nagZ</name>
    <name evidence="12" type="ORF">ABSH63_10555</name>
</gene>
<feature type="binding site" evidence="10">
    <location>
        <begin position="175"/>
        <end position="176"/>
    </location>
    <ligand>
        <name>substrate</name>
    </ligand>
</feature>
<evidence type="ECO:0000256" key="7">
    <source>
        <dbReference type="ARBA" id="ARBA00023295"/>
    </source>
</evidence>
<keyword evidence="13" id="KW-1185">Reference proteome</keyword>
<dbReference type="HAMAP" id="MF_00364">
    <property type="entry name" value="NagZ"/>
    <property type="match status" value="1"/>
</dbReference>
<comment type="function">
    <text evidence="10">Plays a role in peptidoglycan recycling by cleaving the terminal beta-1,4-linked N-acetylglucosamine (GlcNAc) from peptide-linked peptidoglycan fragments, giving rise to free GlcNAc, anhydro-N-acetylmuramic acid and anhydro-N-acetylmuramic acid-linked peptides.</text>
</comment>
<dbReference type="InterPro" id="IPR022956">
    <property type="entry name" value="Beta_hexosaminidase_bac"/>
</dbReference>
<comment type="pathway">
    <text evidence="10">Cell wall biogenesis; peptidoglycan recycling.</text>
</comment>
<sequence length="326" mass="35144">MTSTNKKSPLGPLMVDVGGQELTAEDREILTHPLVGGVILFTRNYRDHEQLKALCDDILSLREPRLLLAVDHEGGRVQRLRVGFTRIPSMRSIGARYVENPAAAIEQARIAGLTIGCELSAFGIDLCFAPVLDVDHGVSGVIGDRAFSDRGEVVIELARALRAGLNAAGLAATGKHFPGHGAVRADSHVELPVDRRPQAELRAVELKPFMAMIDEGIESLMMAHVRYTAIDETPASLSRRWIRGILRRELGFTGAVFCDDLSMGGAAVVGDLAARARLALAAGCDMLPVCNDRPGVIALLDALKDLKPSRAASSRLQKLYRRSVAS</sequence>
<comment type="catalytic activity">
    <reaction evidence="1 10">
        <text>Hydrolysis of terminal non-reducing N-acetyl-D-hexosamine residues in N-acetyl-beta-D-hexosaminides.</text>
        <dbReference type="EC" id="3.2.1.52"/>
    </reaction>
</comment>
<name>A0ABV2AB10_9GAMM</name>
<dbReference type="EMBL" id="JBEPIJ010000011">
    <property type="protein sequence ID" value="MES0874440.1"/>
    <property type="molecule type" value="Genomic_DNA"/>
</dbReference>
<dbReference type="Pfam" id="PF00933">
    <property type="entry name" value="Glyco_hydro_3"/>
    <property type="match status" value="1"/>
</dbReference>
<dbReference type="Proteomes" id="UP001465331">
    <property type="component" value="Unassembled WGS sequence"/>
</dbReference>
<comment type="subcellular location">
    <subcellularLocation>
        <location evidence="10">Cytoplasm</location>
    </subcellularLocation>
</comment>
<keyword evidence="8 10" id="KW-0131">Cell cycle</keyword>
<dbReference type="SUPFAM" id="SSF51445">
    <property type="entry name" value="(Trans)glycosidases"/>
    <property type="match status" value="1"/>
</dbReference>
<feature type="active site" description="Nucleophile" evidence="10">
    <location>
        <position position="259"/>
    </location>
</feature>
<dbReference type="GO" id="GO:0004563">
    <property type="term" value="F:beta-N-acetylhexosaminidase activity"/>
    <property type="evidence" value="ECO:0007669"/>
    <property type="project" value="UniProtKB-EC"/>
</dbReference>
<evidence type="ECO:0000256" key="10">
    <source>
        <dbReference type="HAMAP-Rule" id="MF_00364"/>
    </source>
</evidence>